<evidence type="ECO:0000259" key="19">
    <source>
        <dbReference type="PROSITE" id="PS50271"/>
    </source>
</evidence>
<keyword evidence="3 12" id="KW-0645">Protease</keyword>
<dbReference type="InterPro" id="IPR041432">
    <property type="entry name" value="UBP13_Znf-UBP_var"/>
</dbReference>
<dbReference type="Pfam" id="PF17807">
    <property type="entry name" value="zf-UBP_var"/>
    <property type="match status" value="1"/>
</dbReference>
<dbReference type="AlphaFoldDB" id="A0A8C1WGL0"/>
<feature type="domain" description="UBA" evidence="17">
    <location>
        <begin position="588"/>
        <end position="629"/>
    </location>
</feature>
<dbReference type="InterPro" id="IPR028889">
    <property type="entry name" value="USP"/>
</dbReference>
<keyword evidence="9 12" id="KW-0788">Thiol protease</keyword>
<dbReference type="Gene3D" id="3.30.40.10">
    <property type="entry name" value="Zinc/RING finger domain, C3HC4 (zinc finger)"/>
    <property type="match status" value="2"/>
</dbReference>
<feature type="binding site" evidence="14">
    <location>
        <position position="218"/>
    </location>
    <ligand>
        <name>Zn(2+)</name>
        <dbReference type="ChEBI" id="CHEBI:29105"/>
    </ligand>
</feature>
<keyword evidence="10 12" id="KW-0862">Zinc</keyword>
<dbReference type="InterPro" id="IPR038765">
    <property type="entry name" value="Papain-like_cys_pep_sf"/>
</dbReference>
<reference evidence="20" key="1">
    <citation type="submission" date="2025-08" db="UniProtKB">
        <authorList>
            <consortium name="Ensembl"/>
        </authorList>
    </citation>
    <scope>IDENTIFICATION</scope>
</reference>
<feature type="active site" description="Proton acceptor" evidence="13">
    <location>
        <position position="753"/>
    </location>
</feature>
<accession>A0A8C1WGL0</accession>
<proteinExistence type="inferred from homology"/>
<dbReference type="Gene3D" id="3.90.70.10">
    <property type="entry name" value="Cysteine proteinases"/>
    <property type="match status" value="2"/>
</dbReference>
<evidence type="ECO:0000256" key="1">
    <source>
        <dbReference type="ARBA" id="ARBA00000707"/>
    </source>
</evidence>
<dbReference type="PIRSF" id="PIRSF016308">
    <property type="entry name" value="UBP"/>
    <property type="match status" value="1"/>
</dbReference>
<evidence type="ECO:0000313" key="20">
    <source>
        <dbReference type="Ensembl" id="ENSCCRP00015065770.1"/>
    </source>
</evidence>
<feature type="region of interest" description="Disordered" evidence="16">
    <location>
        <begin position="689"/>
        <end position="729"/>
    </location>
</feature>
<evidence type="ECO:0000256" key="13">
    <source>
        <dbReference type="PIRSR" id="PIRSR016308-1"/>
    </source>
</evidence>
<organism evidence="20 21">
    <name type="scientific">Cyprinus carpio</name>
    <name type="common">Common carp</name>
    <dbReference type="NCBI Taxonomy" id="7962"/>
    <lineage>
        <taxon>Eukaryota</taxon>
        <taxon>Metazoa</taxon>
        <taxon>Chordata</taxon>
        <taxon>Craniata</taxon>
        <taxon>Vertebrata</taxon>
        <taxon>Euteleostomi</taxon>
        <taxon>Actinopterygii</taxon>
        <taxon>Neopterygii</taxon>
        <taxon>Teleostei</taxon>
        <taxon>Ostariophysi</taxon>
        <taxon>Cypriniformes</taxon>
        <taxon>Cyprinidae</taxon>
        <taxon>Cyprininae</taxon>
        <taxon>Cyprinus</taxon>
    </lineage>
</organism>
<dbReference type="EC" id="3.4.19.12" evidence="12"/>
<keyword evidence="7 12" id="KW-0833">Ubl conjugation pathway</keyword>
<feature type="domain" description="UBA" evidence="17">
    <location>
        <begin position="644"/>
        <end position="684"/>
    </location>
</feature>
<dbReference type="CDD" id="cd02658">
    <property type="entry name" value="Peptidase_C19B"/>
    <property type="match status" value="1"/>
</dbReference>
<dbReference type="InterPro" id="IPR018200">
    <property type="entry name" value="USP_CS"/>
</dbReference>
<dbReference type="CDD" id="cd14384">
    <property type="entry name" value="UBA1_UBP13"/>
    <property type="match status" value="1"/>
</dbReference>
<dbReference type="InterPro" id="IPR013083">
    <property type="entry name" value="Znf_RING/FYVE/PHD"/>
</dbReference>
<feature type="active site" description="Nucleophile" evidence="13">
    <location>
        <position position="314"/>
    </location>
</feature>
<dbReference type="InterPro" id="IPR009060">
    <property type="entry name" value="UBA-like_sf"/>
</dbReference>
<dbReference type="InterPro" id="IPR015940">
    <property type="entry name" value="UBA"/>
</dbReference>
<evidence type="ECO:0000256" key="8">
    <source>
        <dbReference type="ARBA" id="ARBA00022801"/>
    </source>
</evidence>
<evidence type="ECO:0000256" key="15">
    <source>
        <dbReference type="PROSITE-ProRule" id="PRU00502"/>
    </source>
</evidence>
<dbReference type="InterPro" id="IPR001394">
    <property type="entry name" value="Peptidase_C19_UCH"/>
</dbReference>
<evidence type="ECO:0000256" key="6">
    <source>
        <dbReference type="ARBA" id="ARBA00022771"/>
    </source>
</evidence>
<dbReference type="InterPro" id="IPR016652">
    <property type="entry name" value="Ubiquitinyl_hydrolase"/>
</dbReference>
<evidence type="ECO:0000256" key="9">
    <source>
        <dbReference type="ARBA" id="ARBA00022807"/>
    </source>
</evidence>
<dbReference type="FunFam" id="1.10.8.10:FF:000016">
    <property type="entry name" value="Ubiquitin carboxyl-terminal hydrolase"/>
    <property type="match status" value="1"/>
</dbReference>
<keyword evidence="5" id="KW-0677">Repeat</keyword>
<dbReference type="GO" id="GO:0004843">
    <property type="term" value="F:cysteine-type deubiquitinase activity"/>
    <property type="evidence" value="ECO:0007669"/>
    <property type="project" value="UniProtKB-UniRule"/>
</dbReference>
<dbReference type="FunFam" id="3.30.40.10:FF:000328">
    <property type="entry name" value="Ubiquitin carboxyl-terminal hydrolase"/>
    <property type="match status" value="1"/>
</dbReference>
<comment type="similarity">
    <text evidence="2 12">Belongs to the peptidase C19 family.</text>
</comment>
<feature type="compositionally biased region" description="Low complexity" evidence="16">
    <location>
        <begin position="703"/>
        <end position="727"/>
    </location>
</feature>
<evidence type="ECO:0000256" key="5">
    <source>
        <dbReference type="ARBA" id="ARBA00022737"/>
    </source>
</evidence>
<dbReference type="PANTHER" id="PTHR21646:SF105">
    <property type="entry name" value="UBIQUITIN CARBOXYL-TERMINAL HYDROLASE 13"/>
    <property type="match status" value="1"/>
</dbReference>
<dbReference type="Proteomes" id="UP000694700">
    <property type="component" value="Unplaced"/>
</dbReference>
<dbReference type="GO" id="GO:0006508">
    <property type="term" value="P:proteolysis"/>
    <property type="evidence" value="ECO:0007669"/>
    <property type="project" value="UniProtKB-KW"/>
</dbReference>
<evidence type="ECO:0000256" key="11">
    <source>
        <dbReference type="ARBA" id="ARBA00023006"/>
    </source>
</evidence>
<feature type="domain" description="USP" evidence="18">
    <location>
        <begin position="305"/>
        <end position="791"/>
    </location>
</feature>
<evidence type="ECO:0000256" key="10">
    <source>
        <dbReference type="ARBA" id="ARBA00022833"/>
    </source>
</evidence>
<dbReference type="PROSITE" id="PS00973">
    <property type="entry name" value="USP_2"/>
    <property type="match status" value="1"/>
</dbReference>
<evidence type="ECO:0000313" key="21">
    <source>
        <dbReference type="Proteomes" id="UP000694700"/>
    </source>
</evidence>
<dbReference type="Pfam" id="PF00627">
    <property type="entry name" value="UBA"/>
    <property type="match status" value="2"/>
</dbReference>
<dbReference type="Gene3D" id="1.10.8.10">
    <property type="entry name" value="DNA helicase RuvA subunit, C-terminal domain"/>
    <property type="match status" value="2"/>
</dbReference>
<dbReference type="PROSITE" id="PS50030">
    <property type="entry name" value="UBA"/>
    <property type="match status" value="2"/>
</dbReference>
<dbReference type="GO" id="GO:0006914">
    <property type="term" value="P:autophagy"/>
    <property type="evidence" value="ECO:0007669"/>
    <property type="project" value="UniProtKB-KW"/>
</dbReference>
<keyword evidence="8 12" id="KW-0378">Hydrolase</keyword>
<dbReference type="InterPro" id="IPR050185">
    <property type="entry name" value="Ub_carboxyl-term_hydrolase"/>
</dbReference>
<dbReference type="Pfam" id="PF02148">
    <property type="entry name" value="zf-UBP"/>
    <property type="match status" value="1"/>
</dbReference>
<protein>
    <recommendedName>
        <fullName evidence="12">Ubiquitin carboxyl-terminal hydrolase</fullName>
        <ecNumber evidence="12">3.4.19.12</ecNumber>
    </recommendedName>
</protein>
<dbReference type="SUPFAM" id="SSF57850">
    <property type="entry name" value="RING/U-box"/>
    <property type="match status" value="1"/>
</dbReference>
<keyword evidence="4 12" id="KW-0479">Metal-binding</keyword>
<dbReference type="PROSITE" id="PS50235">
    <property type="entry name" value="USP_3"/>
    <property type="match status" value="1"/>
</dbReference>
<evidence type="ECO:0000256" key="12">
    <source>
        <dbReference type="PIRNR" id="PIRNR016308"/>
    </source>
</evidence>
<evidence type="ECO:0000256" key="4">
    <source>
        <dbReference type="ARBA" id="ARBA00022723"/>
    </source>
</evidence>
<keyword evidence="6 15" id="KW-0863">Zinc-finger</keyword>
<dbReference type="PROSITE" id="PS50271">
    <property type="entry name" value="ZF_UBP"/>
    <property type="match status" value="1"/>
</dbReference>
<dbReference type="Pfam" id="PF00443">
    <property type="entry name" value="UCH"/>
    <property type="match status" value="1"/>
</dbReference>
<dbReference type="GO" id="GO:0016579">
    <property type="term" value="P:protein deubiquitination"/>
    <property type="evidence" value="ECO:0007669"/>
    <property type="project" value="InterPro"/>
</dbReference>
<evidence type="ECO:0000256" key="7">
    <source>
        <dbReference type="ARBA" id="ARBA00022786"/>
    </source>
</evidence>
<evidence type="ECO:0000256" key="3">
    <source>
        <dbReference type="ARBA" id="ARBA00022670"/>
    </source>
</evidence>
<dbReference type="InterPro" id="IPR001607">
    <property type="entry name" value="Znf_UBP"/>
</dbReference>
<comment type="catalytic activity">
    <reaction evidence="1 12">
        <text>Thiol-dependent hydrolysis of ester, thioester, amide, peptide and isopeptide bonds formed by the C-terminal Gly of ubiquitin (a 76-residue protein attached to proteins as an intracellular targeting signal).</text>
        <dbReference type="EC" id="3.4.19.12"/>
    </reaction>
</comment>
<keyword evidence="11" id="KW-0072">Autophagy</keyword>
<feature type="domain" description="UBP-type" evidence="19">
    <location>
        <begin position="161"/>
        <end position="269"/>
    </location>
</feature>
<dbReference type="SMART" id="SM00165">
    <property type="entry name" value="UBA"/>
    <property type="match status" value="2"/>
</dbReference>
<evidence type="ECO:0000259" key="18">
    <source>
        <dbReference type="PROSITE" id="PS50235"/>
    </source>
</evidence>
<dbReference type="SUPFAM" id="SSF54001">
    <property type="entry name" value="Cysteine proteinases"/>
    <property type="match status" value="1"/>
</dbReference>
<dbReference type="Ensembl" id="ENSCCRT00015067931.1">
    <property type="protein sequence ID" value="ENSCCRP00015065770.1"/>
    <property type="gene ID" value="ENSCCRG00015026713.1"/>
</dbReference>
<sequence length="794" mass="90285">MATDLGELLVPYMPTIRVPRTGDRVFKSECAFSYDSPESEGGLYVCMNTFLGFGREHVERHYHKTGQSVYMHLKRHVKEVRRVTRLFSNLELNRDFNGVDYEYEDEAKLVIFPDHFEIPLPNIEELPALVSEIVTIACDAVLNASSPYKKQEADTWEEEIQVSKHARSLRQQENGVRIPPSGWKCAKCEMRENLWLNLTDGSVLCGKWFFDGSGGNGHALEHYKETNFPLAVKLDTITPDGADIYSFDEEEAVLDPHISEHLLHFGIDMLQMQRVYNDVQPCVSDWEVIQESSLKLKPVYGSGYTGIKNLANSCYLSTTMQVLFSIPEFQRAAKLGHGLLSGQYSKPPMKSELIEQVMKEEYKQQQRGISPKMFKALVSKGHPEFSSDRQQDAHEFFLHLINLVERNSSGSENPGDVFRFLVEERVQCCQTQKVRYTQRVDYLMQLPVPLEAASNREELIAYESKRKEAEENMRPPPEPVRARIPFTACLQAFTEPENVPDFWSSALQAKSAGVKTSRFASFPEYMVMQIKKFTFGVDWVPKKLDVSVDVPDFLDLNRLRATGLQTGEAELPDLTPPIVIPEDTRAPEIDESSVMQLAEMGFPLEACRKAVYYTGNMGAEMAFNWIIAHMEDPSFPTISALDNQPPEESISILTSMGFPRHHTIQALKATNNNLERALDWIFTHPDCEDESEAMSDTADTEPNNNSFSNANAHSDSSLSPDQDLSSPRVRDGPGRYELFAFISHMGSSTMSGHYVCHIKKEGRWLIYNDHKVCLSERPPKDLGYMYFYRRLSSC</sequence>
<dbReference type="SMART" id="SM00290">
    <property type="entry name" value="ZnF_UBP"/>
    <property type="match status" value="1"/>
</dbReference>
<feature type="binding site" evidence="14">
    <location>
        <position position="188"/>
    </location>
    <ligand>
        <name>Zn(2+)</name>
        <dbReference type="ChEBI" id="CHEBI:29105"/>
    </ligand>
</feature>
<evidence type="ECO:0000259" key="17">
    <source>
        <dbReference type="PROSITE" id="PS50030"/>
    </source>
</evidence>
<dbReference type="FunFam" id="3.30.40.10:FF:000026">
    <property type="entry name" value="Ubiquitin carboxyl-terminal hydrolase"/>
    <property type="match status" value="1"/>
</dbReference>
<dbReference type="CDD" id="cd14386">
    <property type="entry name" value="UBA2_UBP5"/>
    <property type="match status" value="1"/>
</dbReference>
<name>A0A8C1WGL0_CYPCA</name>
<evidence type="ECO:0000256" key="16">
    <source>
        <dbReference type="SAM" id="MobiDB-lite"/>
    </source>
</evidence>
<dbReference type="GO" id="GO:0008270">
    <property type="term" value="F:zinc ion binding"/>
    <property type="evidence" value="ECO:0007669"/>
    <property type="project" value="UniProtKB-UniRule"/>
</dbReference>
<evidence type="ECO:0000256" key="2">
    <source>
        <dbReference type="ARBA" id="ARBA00009085"/>
    </source>
</evidence>
<dbReference type="PANTHER" id="PTHR21646">
    <property type="entry name" value="UBIQUITIN CARBOXYL-TERMINAL HYDROLASE"/>
    <property type="match status" value="1"/>
</dbReference>
<evidence type="ECO:0000256" key="14">
    <source>
        <dbReference type="PIRSR" id="PIRSR016308-3"/>
    </source>
</evidence>
<dbReference type="SUPFAM" id="SSF46934">
    <property type="entry name" value="UBA-like"/>
    <property type="match status" value="1"/>
</dbReference>
<feature type="binding site" evidence="14">
    <location>
        <position position="185"/>
    </location>
    <ligand>
        <name>Zn(2+)</name>
        <dbReference type="ChEBI" id="CHEBI:29105"/>
    </ligand>
</feature>
<feature type="binding site" evidence="14">
    <location>
        <position position="205"/>
    </location>
    <ligand>
        <name>Zn(2+)</name>
        <dbReference type="ChEBI" id="CHEBI:29105"/>
    </ligand>
</feature>